<keyword evidence="2" id="KW-0810">Translation regulation</keyword>
<evidence type="ECO:0000256" key="1">
    <source>
        <dbReference type="ARBA" id="ARBA00022737"/>
    </source>
</evidence>
<evidence type="ECO:0000256" key="2">
    <source>
        <dbReference type="ARBA" id="ARBA00022845"/>
    </source>
</evidence>
<organism evidence="4 5">
    <name type="scientific">Triticum urartu</name>
    <name type="common">Red wild einkorn</name>
    <name type="synonym">Crithodium urartu</name>
    <dbReference type="NCBI Taxonomy" id="4572"/>
    <lineage>
        <taxon>Eukaryota</taxon>
        <taxon>Viridiplantae</taxon>
        <taxon>Streptophyta</taxon>
        <taxon>Embryophyta</taxon>
        <taxon>Tracheophyta</taxon>
        <taxon>Spermatophyta</taxon>
        <taxon>Magnoliopsida</taxon>
        <taxon>Liliopsida</taxon>
        <taxon>Poales</taxon>
        <taxon>Poaceae</taxon>
        <taxon>BOP clade</taxon>
        <taxon>Pooideae</taxon>
        <taxon>Triticodae</taxon>
        <taxon>Triticeae</taxon>
        <taxon>Triticinae</taxon>
        <taxon>Triticum</taxon>
    </lineage>
</organism>
<dbReference type="InterPro" id="IPR011989">
    <property type="entry name" value="ARM-like"/>
</dbReference>
<keyword evidence="1" id="KW-0677">Repeat</keyword>
<dbReference type="Proteomes" id="UP000015106">
    <property type="component" value="Unassembled WGS sequence"/>
</dbReference>
<evidence type="ECO:0000313" key="5">
    <source>
        <dbReference type="Proteomes" id="UP000015106"/>
    </source>
</evidence>
<evidence type="ECO:0000256" key="3">
    <source>
        <dbReference type="PROSITE-ProRule" id="PRU00317"/>
    </source>
</evidence>
<proteinExistence type="predicted"/>
<accession>A0A8R7RA60</accession>
<keyword evidence="5" id="KW-1185">Reference proteome</keyword>
<name>A0A8R7RA60_TRIUA</name>
<dbReference type="GO" id="GO:0006417">
    <property type="term" value="P:regulation of translation"/>
    <property type="evidence" value="ECO:0007669"/>
    <property type="project" value="UniProtKB-KW"/>
</dbReference>
<protein>
    <submittedName>
        <fullName evidence="4">Uncharacterized protein</fullName>
    </submittedName>
</protein>
<dbReference type="EnsemblPlants" id="TuG1812S0000505000.01.T01">
    <property type="protein sequence ID" value="TuG1812S0000505000.01.T01"/>
    <property type="gene ID" value="TuG1812S0000505000.01"/>
</dbReference>
<evidence type="ECO:0000313" key="4">
    <source>
        <dbReference type="EnsemblPlants" id="TuG1812S0000505000.01.T01"/>
    </source>
</evidence>
<dbReference type="PROSITE" id="PS50302">
    <property type="entry name" value="PUM"/>
    <property type="match status" value="1"/>
</dbReference>
<dbReference type="Gene3D" id="1.25.10.10">
    <property type="entry name" value="Leucine-rich Repeat Variant"/>
    <property type="match status" value="1"/>
</dbReference>
<dbReference type="InterPro" id="IPR016024">
    <property type="entry name" value="ARM-type_fold"/>
</dbReference>
<dbReference type="InterPro" id="IPR001313">
    <property type="entry name" value="Pumilio_RNA-bd_rpt"/>
</dbReference>
<dbReference type="AlphaFoldDB" id="A0A8R7RA60"/>
<feature type="repeat" description="Pumilio" evidence="3">
    <location>
        <begin position="218"/>
        <end position="253"/>
    </location>
</feature>
<dbReference type="GO" id="GO:0003723">
    <property type="term" value="F:RNA binding"/>
    <property type="evidence" value="ECO:0007669"/>
    <property type="project" value="InterPro"/>
</dbReference>
<reference evidence="5" key="1">
    <citation type="journal article" date="2013" name="Nature">
        <title>Draft genome of the wheat A-genome progenitor Triticum urartu.</title>
        <authorList>
            <person name="Ling H.Q."/>
            <person name="Zhao S."/>
            <person name="Liu D."/>
            <person name="Wang J."/>
            <person name="Sun H."/>
            <person name="Zhang C."/>
            <person name="Fan H."/>
            <person name="Li D."/>
            <person name="Dong L."/>
            <person name="Tao Y."/>
            <person name="Gao C."/>
            <person name="Wu H."/>
            <person name="Li Y."/>
            <person name="Cui Y."/>
            <person name="Guo X."/>
            <person name="Zheng S."/>
            <person name="Wang B."/>
            <person name="Yu K."/>
            <person name="Liang Q."/>
            <person name="Yang W."/>
            <person name="Lou X."/>
            <person name="Chen J."/>
            <person name="Feng M."/>
            <person name="Jian J."/>
            <person name="Zhang X."/>
            <person name="Luo G."/>
            <person name="Jiang Y."/>
            <person name="Liu J."/>
            <person name="Wang Z."/>
            <person name="Sha Y."/>
            <person name="Zhang B."/>
            <person name="Wu H."/>
            <person name="Tang D."/>
            <person name="Shen Q."/>
            <person name="Xue P."/>
            <person name="Zou S."/>
            <person name="Wang X."/>
            <person name="Liu X."/>
            <person name="Wang F."/>
            <person name="Yang Y."/>
            <person name="An X."/>
            <person name="Dong Z."/>
            <person name="Zhang K."/>
            <person name="Zhang X."/>
            <person name="Luo M.C."/>
            <person name="Dvorak J."/>
            <person name="Tong Y."/>
            <person name="Wang J."/>
            <person name="Yang H."/>
            <person name="Li Z."/>
            <person name="Wang D."/>
            <person name="Zhang A."/>
            <person name="Wang J."/>
        </authorList>
    </citation>
    <scope>NUCLEOTIDE SEQUENCE</scope>
    <source>
        <strain evidence="5">cv. G1812</strain>
    </source>
</reference>
<sequence>MSLDGERSAILLHQLEVGDEQMREMVLDGFKQCAHWIMGNRPGHAVFEALLRSIHIIVDDDRRYEELHIIVEAAATPELVWRSEDGVASLMLLITAVAWSPGLCTALVNYFVRDRVMDNVGGDELITRCFTTMGYEVTRALVRHAMYTIDDKLDSSFGVPCLGTCFRYATGDELPLFEDALVERAVTMAMGRNSHRLVQRLIDRGGNRIDFRRRLLSRLMQHLVRLSNNWFGRFVLQRCFQNAVVALQPIVLTAFADLPQGDIQALVMHEELRPLHRVLQGGNTYPAEARRLALKIQALPLHIREQEELQPLMRAATRVLADNLANLGD</sequence>
<dbReference type="SUPFAM" id="SSF48371">
    <property type="entry name" value="ARM repeat"/>
    <property type="match status" value="1"/>
</dbReference>
<reference evidence="4" key="2">
    <citation type="submission" date="2022-06" db="UniProtKB">
        <authorList>
            <consortium name="EnsemblPlants"/>
        </authorList>
    </citation>
    <scope>IDENTIFICATION</scope>
</reference>
<dbReference type="Gramene" id="TuG1812S0000505000.01.T01">
    <property type="protein sequence ID" value="TuG1812S0000505000.01.T01"/>
    <property type="gene ID" value="TuG1812S0000505000.01"/>
</dbReference>